<dbReference type="Pfam" id="PF08812">
    <property type="entry name" value="YtxC"/>
    <property type="match status" value="1"/>
</dbReference>
<protein>
    <submittedName>
        <fullName evidence="1">Sporulation protein YtxC</fullName>
    </submittedName>
</protein>
<reference evidence="2" key="1">
    <citation type="journal article" date="2019" name="Int. J. Syst. Evol. Microbiol.">
        <title>The Global Catalogue of Microorganisms (GCM) 10K type strain sequencing project: providing services to taxonomists for standard genome sequencing and annotation.</title>
        <authorList>
            <consortium name="The Broad Institute Genomics Platform"/>
            <consortium name="The Broad Institute Genome Sequencing Center for Infectious Disease"/>
            <person name="Wu L."/>
            <person name="Ma J."/>
        </authorList>
    </citation>
    <scope>NUCLEOTIDE SEQUENCE [LARGE SCALE GENOMIC DNA]</scope>
    <source>
        <strain evidence="2">WYCCWR 12678</strain>
    </source>
</reference>
<name>A0ABV9PXH3_9BACL</name>
<accession>A0ABV9PXH3</accession>
<comment type="caution">
    <text evidence="1">The sequence shown here is derived from an EMBL/GenBank/DDBJ whole genome shotgun (WGS) entry which is preliminary data.</text>
</comment>
<keyword evidence="2" id="KW-1185">Reference proteome</keyword>
<gene>
    <name evidence="1" type="primary">ytxC</name>
    <name evidence="1" type="ORF">ACFO8Q_06080</name>
</gene>
<evidence type="ECO:0000313" key="1">
    <source>
        <dbReference type="EMBL" id="MFC4766936.1"/>
    </source>
</evidence>
<dbReference type="EMBL" id="JBHSHC010000034">
    <property type="protein sequence ID" value="MFC4766936.1"/>
    <property type="molecule type" value="Genomic_DNA"/>
</dbReference>
<dbReference type="Proteomes" id="UP001596002">
    <property type="component" value="Unassembled WGS sequence"/>
</dbReference>
<evidence type="ECO:0000313" key="2">
    <source>
        <dbReference type="Proteomes" id="UP001596002"/>
    </source>
</evidence>
<sequence length="300" mass="35571">MNRYAIGTAKLFDQLAFYLERELRDFRLNGVEFTTGRSLCGDCWYYTIQWKQAIHAEKVQTAVAKAVTDFLTLEWEQNRIRKRITKEYTYYDADEVDYLTENAVQYLSTYRRPSARLYRQAEIERDVFCYVRQNPVLHVEGFIRFRLRHYSKDLDLAIEQAIDQYLMDREYQEFVKLLRHFLSVQQSRSPLIHLVLDEGWTRLVDHDGFQITDEDLNRFAEDLMDADLQQDDMIISTLITLAPLSVKIHLPNRVSDDEVLVDTVKRVFEERVTLCSGCTMCQTPLECWDQNGHFPLDYSK</sequence>
<proteinExistence type="predicted"/>
<organism evidence="1 2">
    <name type="scientific">Effusibacillus consociatus</name>
    <dbReference type="NCBI Taxonomy" id="1117041"/>
    <lineage>
        <taxon>Bacteria</taxon>
        <taxon>Bacillati</taxon>
        <taxon>Bacillota</taxon>
        <taxon>Bacilli</taxon>
        <taxon>Bacillales</taxon>
        <taxon>Alicyclobacillaceae</taxon>
        <taxon>Effusibacillus</taxon>
    </lineage>
</organism>
<dbReference type="InterPro" id="IPR014199">
    <property type="entry name" value="Spore_YtxC"/>
</dbReference>
<dbReference type="RefSeq" id="WP_380024830.1">
    <property type="nucleotide sequence ID" value="NZ_JBHSHC010000034.1"/>
</dbReference>